<reference evidence="4 5" key="1">
    <citation type="journal article" date="2014" name="PLoS ONE">
        <title>Global Analysis of Gene Expression Profiles in Physic Nut (Jatropha curcas L.) Seedlings Exposed to Salt Stress.</title>
        <authorList>
            <person name="Zhang L."/>
            <person name="Zhang C."/>
            <person name="Wu P."/>
            <person name="Chen Y."/>
            <person name="Li M."/>
            <person name="Jiang H."/>
            <person name="Wu G."/>
        </authorList>
    </citation>
    <scope>NUCLEOTIDE SEQUENCE [LARGE SCALE GENOMIC DNA]</scope>
    <source>
        <strain evidence="5">cv. GZQX0401</strain>
        <tissue evidence="4">Young leaves</tissue>
    </source>
</reference>
<protein>
    <recommendedName>
        <fullName evidence="3">LOB domain-containing protein</fullName>
    </recommendedName>
</protein>
<dbReference type="InterPro" id="IPR004883">
    <property type="entry name" value="LOB"/>
</dbReference>
<dbReference type="EMBL" id="KK915662">
    <property type="protein sequence ID" value="KDP21035.1"/>
    <property type="molecule type" value="Genomic_DNA"/>
</dbReference>
<accession>A0A067JM05</accession>
<evidence type="ECO:0000313" key="5">
    <source>
        <dbReference type="Proteomes" id="UP000027138"/>
    </source>
</evidence>
<dbReference type="PANTHER" id="PTHR31301">
    <property type="entry name" value="LOB DOMAIN-CONTAINING PROTEIN 4-RELATED"/>
    <property type="match status" value="1"/>
</dbReference>
<evidence type="ECO:0000256" key="1">
    <source>
        <dbReference type="ARBA" id="ARBA00005474"/>
    </source>
</evidence>
<gene>
    <name evidence="4" type="ORF">JCGZ_21506</name>
</gene>
<evidence type="ECO:0000259" key="3">
    <source>
        <dbReference type="PROSITE" id="PS50891"/>
    </source>
</evidence>
<dbReference type="PANTHER" id="PTHR31301:SF192">
    <property type="entry name" value="LOB DOMAIN-CONTAINING PROTEIN"/>
    <property type="match status" value="1"/>
</dbReference>
<dbReference type="Pfam" id="PF03195">
    <property type="entry name" value="LOB"/>
    <property type="match status" value="1"/>
</dbReference>
<organism evidence="4 5">
    <name type="scientific">Jatropha curcas</name>
    <name type="common">Barbados nut</name>
    <dbReference type="NCBI Taxonomy" id="180498"/>
    <lineage>
        <taxon>Eukaryota</taxon>
        <taxon>Viridiplantae</taxon>
        <taxon>Streptophyta</taxon>
        <taxon>Embryophyta</taxon>
        <taxon>Tracheophyta</taxon>
        <taxon>Spermatophyta</taxon>
        <taxon>Magnoliopsida</taxon>
        <taxon>eudicotyledons</taxon>
        <taxon>Gunneridae</taxon>
        <taxon>Pentapetalae</taxon>
        <taxon>rosids</taxon>
        <taxon>fabids</taxon>
        <taxon>Malpighiales</taxon>
        <taxon>Euphorbiaceae</taxon>
        <taxon>Crotonoideae</taxon>
        <taxon>Jatropheae</taxon>
        <taxon>Jatropha</taxon>
    </lineage>
</organism>
<feature type="region of interest" description="Disordered" evidence="2">
    <location>
        <begin position="311"/>
        <end position="349"/>
    </location>
</feature>
<sequence length="349" mass="39218">MSGESGAGESSNRHGCAACKHQRRKCNDNCLLKPCFGLERIEEFQAAQRVFGISNLNKMIKSLQAQDRHKAIESVIWEASIWKKDPINGPLGQYRKLEQENQFLKNQLIQQQQKQIMSYPGRLGLQGFNNGVIQQNCDFPANYSYSYSYDENIGTDLPMNNFSAVSNLWSSYLQGQDNTTLGRNIPILQANNFSSKQEALSPINGPIGLRVPSLLQTSSQIACNNQGRGFLYEHGQGNLDNPNFVQSKNILNQTGDLVLGKAATKLHRIKGRDVRYAPYLHNSQFNIQKHDIMRRSENNLNVQHVQQLPNPSQQLNGIEGELISQAHSSKMEDPPLEKPTDKGLLTPQQ</sequence>
<feature type="compositionally biased region" description="Basic and acidic residues" evidence="2">
    <location>
        <begin position="329"/>
        <end position="341"/>
    </location>
</feature>
<proteinExistence type="inferred from homology"/>
<keyword evidence="5" id="KW-1185">Reference proteome</keyword>
<comment type="similarity">
    <text evidence="1">Belongs to the LOB domain-containing protein family.</text>
</comment>
<dbReference type="OrthoDB" id="1893065at2759"/>
<dbReference type="Proteomes" id="UP000027138">
    <property type="component" value="Unassembled WGS sequence"/>
</dbReference>
<dbReference type="PROSITE" id="PS50891">
    <property type="entry name" value="LOB"/>
    <property type="match status" value="1"/>
</dbReference>
<dbReference type="AlphaFoldDB" id="A0A067JM05"/>
<name>A0A067JM05_JATCU</name>
<evidence type="ECO:0000256" key="2">
    <source>
        <dbReference type="SAM" id="MobiDB-lite"/>
    </source>
</evidence>
<feature type="domain" description="LOB" evidence="3">
    <location>
        <begin position="14"/>
        <end position="115"/>
    </location>
</feature>
<dbReference type="STRING" id="180498.A0A067JM05"/>
<evidence type="ECO:0000313" key="4">
    <source>
        <dbReference type="EMBL" id="KDP21035.1"/>
    </source>
</evidence>